<accession>A0A9J6EEL8</accession>
<proteinExistence type="predicted"/>
<comment type="caution">
    <text evidence="2">The sequence shown here is derived from an EMBL/GenBank/DDBJ whole genome shotgun (WGS) entry which is preliminary data.</text>
</comment>
<organism evidence="2 3">
    <name type="scientific">Rhipicephalus microplus</name>
    <name type="common">Cattle tick</name>
    <name type="synonym">Boophilus microplus</name>
    <dbReference type="NCBI Taxonomy" id="6941"/>
    <lineage>
        <taxon>Eukaryota</taxon>
        <taxon>Metazoa</taxon>
        <taxon>Ecdysozoa</taxon>
        <taxon>Arthropoda</taxon>
        <taxon>Chelicerata</taxon>
        <taxon>Arachnida</taxon>
        <taxon>Acari</taxon>
        <taxon>Parasitiformes</taxon>
        <taxon>Ixodida</taxon>
        <taxon>Ixodoidea</taxon>
        <taxon>Ixodidae</taxon>
        <taxon>Rhipicephalinae</taxon>
        <taxon>Rhipicephalus</taxon>
        <taxon>Boophilus</taxon>
    </lineage>
</organism>
<evidence type="ECO:0000313" key="2">
    <source>
        <dbReference type="EMBL" id="KAH8032830.1"/>
    </source>
</evidence>
<protein>
    <submittedName>
        <fullName evidence="2">Uncharacterized protein</fullName>
    </submittedName>
</protein>
<name>A0A9J6EEL8_RHIMP</name>
<feature type="compositionally biased region" description="Polar residues" evidence="1">
    <location>
        <begin position="15"/>
        <end position="24"/>
    </location>
</feature>
<dbReference type="EMBL" id="JABSTU010000004">
    <property type="protein sequence ID" value="KAH8032830.1"/>
    <property type="molecule type" value="Genomic_DNA"/>
</dbReference>
<feature type="compositionally biased region" description="Polar residues" evidence="1">
    <location>
        <begin position="84"/>
        <end position="103"/>
    </location>
</feature>
<dbReference type="AlphaFoldDB" id="A0A9J6EEL8"/>
<keyword evidence="3" id="KW-1185">Reference proteome</keyword>
<dbReference type="VEuPathDB" id="VectorBase:LOC119161926"/>
<evidence type="ECO:0000313" key="3">
    <source>
        <dbReference type="Proteomes" id="UP000821866"/>
    </source>
</evidence>
<feature type="region of interest" description="Disordered" evidence="1">
    <location>
        <begin position="15"/>
        <end position="155"/>
    </location>
</feature>
<gene>
    <name evidence="2" type="ORF">HPB51_002984</name>
</gene>
<sequence>MVVVAQDNLGQKSIAQIADSSQTPVDPESPVPGASGLFTCGRSDEFAPCPEISNQEKPTSRPVAGACNGFAQPLRQQFADESPATANGRSNGLVSNGNSTTAGGTAVGSPPGSLSPTSPPATTPPKTEAKLAVTSTGSPMDEMHMASPQPGFDSATFGLAAECRASATTPQRRGAK</sequence>
<reference evidence="2" key="1">
    <citation type="journal article" date="2020" name="Cell">
        <title>Large-Scale Comparative Analyses of Tick Genomes Elucidate Their Genetic Diversity and Vector Capacities.</title>
        <authorList>
            <consortium name="Tick Genome and Microbiome Consortium (TIGMIC)"/>
            <person name="Jia N."/>
            <person name="Wang J."/>
            <person name="Shi W."/>
            <person name="Du L."/>
            <person name="Sun Y."/>
            <person name="Zhan W."/>
            <person name="Jiang J.F."/>
            <person name="Wang Q."/>
            <person name="Zhang B."/>
            <person name="Ji P."/>
            <person name="Bell-Sakyi L."/>
            <person name="Cui X.M."/>
            <person name="Yuan T.T."/>
            <person name="Jiang B.G."/>
            <person name="Yang W.F."/>
            <person name="Lam T.T."/>
            <person name="Chang Q.C."/>
            <person name="Ding S.J."/>
            <person name="Wang X.J."/>
            <person name="Zhu J.G."/>
            <person name="Ruan X.D."/>
            <person name="Zhao L."/>
            <person name="Wei J.T."/>
            <person name="Ye R.Z."/>
            <person name="Que T.C."/>
            <person name="Du C.H."/>
            <person name="Zhou Y.H."/>
            <person name="Cheng J.X."/>
            <person name="Dai P.F."/>
            <person name="Guo W.B."/>
            <person name="Han X.H."/>
            <person name="Huang E.J."/>
            <person name="Li L.F."/>
            <person name="Wei W."/>
            <person name="Gao Y.C."/>
            <person name="Liu J.Z."/>
            <person name="Shao H.Z."/>
            <person name="Wang X."/>
            <person name="Wang C.C."/>
            <person name="Yang T.C."/>
            <person name="Huo Q.B."/>
            <person name="Li W."/>
            <person name="Chen H.Y."/>
            <person name="Chen S.E."/>
            <person name="Zhou L.G."/>
            <person name="Ni X.B."/>
            <person name="Tian J.H."/>
            <person name="Sheng Y."/>
            <person name="Liu T."/>
            <person name="Pan Y.S."/>
            <person name="Xia L.Y."/>
            <person name="Li J."/>
            <person name="Zhao F."/>
            <person name="Cao W.C."/>
        </authorList>
    </citation>
    <scope>NUCLEOTIDE SEQUENCE</scope>
    <source>
        <strain evidence="2">Rmic-2018</strain>
    </source>
</reference>
<dbReference type="Proteomes" id="UP000821866">
    <property type="component" value="Chromosome 2"/>
</dbReference>
<reference evidence="2" key="2">
    <citation type="submission" date="2021-09" db="EMBL/GenBank/DDBJ databases">
        <authorList>
            <person name="Jia N."/>
            <person name="Wang J."/>
            <person name="Shi W."/>
            <person name="Du L."/>
            <person name="Sun Y."/>
            <person name="Zhan W."/>
            <person name="Jiang J."/>
            <person name="Wang Q."/>
            <person name="Zhang B."/>
            <person name="Ji P."/>
            <person name="Sakyi L.B."/>
            <person name="Cui X."/>
            <person name="Yuan T."/>
            <person name="Jiang B."/>
            <person name="Yang W."/>
            <person name="Lam T.T.-Y."/>
            <person name="Chang Q."/>
            <person name="Ding S."/>
            <person name="Wang X."/>
            <person name="Zhu J."/>
            <person name="Ruan X."/>
            <person name="Zhao L."/>
            <person name="Wei J."/>
            <person name="Que T."/>
            <person name="Du C."/>
            <person name="Cheng J."/>
            <person name="Dai P."/>
            <person name="Han X."/>
            <person name="Huang E."/>
            <person name="Gao Y."/>
            <person name="Liu J."/>
            <person name="Shao H."/>
            <person name="Ye R."/>
            <person name="Li L."/>
            <person name="Wei W."/>
            <person name="Wang X."/>
            <person name="Wang C."/>
            <person name="Huo Q."/>
            <person name="Li W."/>
            <person name="Guo W."/>
            <person name="Chen H."/>
            <person name="Chen S."/>
            <person name="Zhou L."/>
            <person name="Zhou L."/>
            <person name="Ni X."/>
            <person name="Tian J."/>
            <person name="Zhou Y."/>
            <person name="Sheng Y."/>
            <person name="Liu T."/>
            <person name="Pan Y."/>
            <person name="Xia L."/>
            <person name="Li J."/>
            <person name="Zhao F."/>
            <person name="Cao W."/>
        </authorList>
    </citation>
    <scope>NUCLEOTIDE SEQUENCE</scope>
    <source>
        <strain evidence="2">Rmic-2018</strain>
        <tissue evidence="2">Larvae</tissue>
    </source>
</reference>
<evidence type="ECO:0000256" key="1">
    <source>
        <dbReference type="SAM" id="MobiDB-lite"/>
    </source>
</evidence>